<dbReference type="EMBL" id="GBRH01241126">
    <property type="protein sequence ID" value="JAD56769.1"/>
    <property type="molecule type" value="Transcribed_RNA"/>
</dbReference>
<organism evidence="1">
    <name type="scientific">Arundo donax</name>
    <name type="common">Giant reed</name>
    <name type="synonym">Donax arundinaceus</name>
    <dbReference type="NCBI Taxonomy" id="35708"/>
    <lineage>
        <taxon>Eukaryota</taxon>
        <taxon>Viridiplantae</taxon>
        <taxon>Streptophyta</taxon>
        <taxon>Embryophyta</taxon>
        <taxon>Tracheophyta</taxon>
        <taxon>Spermatophyta</taxon>
        <taxon>Magnoliopsida</taxon>
        <taxon>Liliopsida</taxon>
        <taxon>Poales</taxon>
        <taxon>Poaceae</taxon>
        <taxon>PACMAD clade</taxon>
        <taxon>Arundinoideae</taxon>
        <taxon>Arundineae</taxon>
        <taxon>Arundo</taxon>
    </lineage>
</organism>
<protein>
    <submittedName>
        <fullName evidence="1">Uncharacterized protein</fullName>
    </submittedName>
</protein>
<reference evidence="1" key="1">
    <citation type="submission" date="2014-09" db="EMBL/GenBank/DDBJ databases">
        <authorList>
            <person name="Magalhaes I.L.F."/>
            <person name="Oliveira U."/>
            <person name="Santos F.R."/>
            <person name="Vidigal T.H.D.A."/>
            <person name="Brescovit A.D."/>
            <person name="Santos A.J."/>
        </authorList>
    </citation>
    <scope>NUCLEOTIDE SEQUENCE</scope>
    <source>
        <tissue evidence="1">Shoot tissue taken approximately 20 cm above the soil surface</tissue>
    </source>
</reference>
<reference evidence="1" key="2">
    <citation type="journal article" date="2015" name="Data Brief">
        <title>Shoot transcriptome of the giant reed, Arundo donax.</title>
        <authorList>
            <person name="Barrero R.A."/>
            <person name="Guerrero F.D."/>
            <person name="Moolhuijzen P."/>
            <person name="Goolsby J.A."/>
            <person name="Tidwell J."/>
            <person name="Bellgard S.E."/>
            <person name="Bellgard M.I."/>
        </authorList>
    </citation>
    <scope>NUCLEOTIDE SEQUENCE</scope>
    <source>
        <tissue evidence="1">Shoot tissue taken approximately 20 cm above the soil surface</tissue>
    </source>
</reference>
<sequence length="14" mass="1836">MWFLLVTYLRDNHK</sequence>
<accession>A0A0A9AYD8</accession>
<evidence type="ECO:0000313" key="1">
    <source>
        <dbReference type="EMBL" id="JAD56769.1"/>
    </source>
</evidence>
<proteinExistence type="predicted"/>
<name>A0A0A9AYD8_ARUDO</name>